<proteinExistence type="predicted"/>
<dbReference type="EMBL" id="KZ293465">
    <property type="protein sequence ID" value="PBK62594.1"/>
    <property type="molecule type" value="Genomic_DNA"/>
</dbReference>
<organism evidence="2 3">
    <name type="scientific">Armillaria solidipes</name>
    <dbReference type="NCBI Taxonomy" id="1076256"/>
    <lineage>
        <taxon>Eukaryota</taxon>
        <taxon>Fungi</taxon>
        <taxon>Dikarya</taxon>
        <taxon>Basidiomycota</taxon>
        <taxon>Agaricomycotina</taxon>
        <taxon>Agaricomycetes</taxon>
        <taxon>Agaricomycetidae</taxon>
        <taxon>Agaricales</taxon>
        <taxon>Marasmiineae</taxon>
        <taxon>Physalacriaceae</taxon>
        <taxon>Armillaria</taxon>
    </lineage>
</organism>
<gene>
    <name evidence="2" type="ORF">ARMSODRAFT_980638</name>
</gene>
<evidence type="ECO:0000256" key="1">
    <source>
        <dbReference type="SAM" id="Phobius"/>
    </source>
</evidence>
<dbReference type="AlphaFoldDB" id="A0A2H3B110"/>
<name>A0A2H3B110_9AGAR</name>
<keyword evidence="1" id="KW-1133">Transmembrane helix</keyword>
<evidence type="ECO:0000313" key="3">
    <source>
        <dbReference type="Proteomes" id="UP000218334"/>
    </source>
</evidence>
<accession>A0A2H3B110</accession>
<keyword evidence="1" id="KW-0812">Transmembrane</keyword>
<dbReference type="Proteomes" id="UP000218334">
    <property type="component" value="Unassembled WGS sequence"/>
</dbReference>
<evidence type="ECO:0000313" key="2">
    <source>
        <dbReference type="EMBL" id="PBK62594.1"/>
    </source>
</evidence>
<feature type="transmembrane region" description="Helical" evidence="1">
    <location>
        <begin position="95"/>
        <end position="117"/>
    </location>
</feature>
<keyword evidence="1" id="KW-0472">Membrane</keyword>
<protein>
    <submittedName>
        <fullName evidence="2">Uncharacterized protein</fullName>
    </submittedName>
</protein>
<sequence length="163" mass="18676">MSGKRDMGVNVPAYILRNPRGNKQRVTSKVSLTAKAISFLNFQWEVRQAILHSAKGLRSFGEPPLIPLRLRVILEKHPDAKKRMLFGNNETRREWNSTLVIAWISLGILLLMAGLVYKRHRCRKLTDIESKALHAAVILPVEDWENVERQTMIMVIEDNLPLA</sequence>
<keyword evidence="3" id="KW-1185">Reference proteome</keyword>
<reference evidence="3" key="1">
    <citation type="journal article" date="2017" name="Nat. Ecol. Evol.">
        <title>Genome expansion and lineage-specific genetic innovations in the forest pathogenic fungi Armillaria.</title>
        <authorList>
            <person name="Sipos G."/>
            <person name="Prasanna A.N."/>
            <person name="Walter M.C."/>
            <person name="O'Connor E."/>
            <person name="Balint B."/>
            <person name="Krizsan K."/>
            <person name="Kiss B."/>
            <person name="Hess J."/>
            <person name="Varga T."/>
            <person name="Slot J."/>
            <person name="Riley R."/>
            <person name="Boka B."/>
            <person name="Rigling D."/>
            <person name="Barry K."/>
            <person name="Lee J."/>
            <person name="Mihaltcheva S."/>
            <person name="LaButti K."/>
            <person name="Lipzen A."/>
            <person name="Waldron R."/>
            <person name="Moloney N.M."/>
            <person name="Sperisen C."/>
            <person name="Kredics L."/>
            <person name="Vagvoelgyi C."/>
            <person name="Patrignani A."/>
            <person name="Fitzpatrick D."/>
            <person name="Nagy I."/>
            <person name="Doyle S."/>
            <person name="Anderson J.B."/>
            <person name="Grigoriev I.V."/>
            <person name="Gueldener U."/>
            <person name="Muensterkoetter M."/>
            <person name="Nagy L.G."/>
        </authorList>
    </citation>
    <scope>NUCLEOTIDE SEQUENCE [LARGE SCALE GENOMIC DNA]</scope>
    <source>
        <strain evidence="3">28-4</strain>
    </source>
</reference>